<keyword evidence="3" id="KW-0479">Metal-binding</keyword>
<evidence type="ECO:0000256" key="2">
    <source>
        <dbReference type="ARBA" id="ARBA00005548"/>
    </source>
</evidence>
<evidence type="ECO:0000256" key="4">
    <source>
        <dbReference type="ARBA" id="ARBA00022763"/>
    </source>
</evidence>
<keyword evidence="5" id="KW-0863">Zinc-finger</keyword>
<comment type="caution">
    <text evidence="11">The sequence shown here is derived from an EMBL/GenBank/DDBJ whole genome shotgun (WGS) entry which is preliminary data.</text>
</comment>
<dbReference type="GO" id="GO:0006284">
    <property type="term" value="P:base-excision repair"/>
    <property type="evidence" value="ECO:0007669"/>
    <property type="project" value="TreeGrafter"/>
</dbReference>
<dbReference type="Proteomes" id="UP001162156">
    <property type="component" value="Unassembled WGS sequence"/>
</dbReference>
<evidence type="ECO:0000256" key="6">
    <source>
        <dbReference type="ARBA" id="ARBA00022833"/>
    </source>
</evidence>
<dbReference type="Pfam" id="PF05181">
    <property type="entry name" value="XPA_C"/>
    <property type="match status" value="1"/>
</dbReference>
<organism evidence="11 12">
    <name type="scientific">Rhamnusium bicolor</name>
    <dbReference type="NCBI Taxonomy" id="1586634"/>
    <lineage>
        <taxon>Eukaryota</taxon>
        <taxon>Metazoa</taxon>
        <taxon>Ecdysozoa</taxon>
        <taxon>Arthropoda</taxon>
        <taxon>Hexapoda</taxon>
        <taxon>Insecta</taxon>
        <taxon>Pterygota</taxon>
        <taxon>Neoptera</taxon>
        <taxon>Endopterygota</taxon>
        <taxon>Coleoptera</taxon>
        <taxon>Polyphaga</taxon>
        <taxon>Cucujiformia</taxon>
        <taxon>Chrysomeloidea</taxon>
        <taxon>Cerambycidae</taxon>
        <taxon>Lepturinae</taxon>
        <taxon>Rhagiini</taxon>
        <taxon>Rhamnusium</taxon>
    </lineage>
</organism>
<dbReference type="SUPFAM" id="SSF46955">
    <property type="entry name" value="Putative DNA-binding domain"/>
    <property type="match status" value="1"/>
</dbReference>
<proteinExistence type="inferred from homology"/>
<keyword evidence="8" id="KW-0234">DNA repair</keyword>
<keyword evidence="7" id="KW-0238">DNA-binding</keyword>
<evidence type="ECO:0000313" key="11">
    <source>
        <dbReference type="EMBL" id="KAJ8940344.1"/>
    </source>
</evidence>
<gene>
    <name evidence="11" type="ORF">NQ314_010743</name>
</gene>
<dbReference type="GO" id="GO:0000110">
    <property type="term" value="C:nucleotide-excision repair factor 1 complex"/>
    <property type="evidence" value="ECO:0007669"/>
    <property type="project" value="TreeGrafter"/>
</dbReference>
<dbReference type="InterPro" id="IPR037129">
    <property type="entry name" value="XPA_sf"/>
</dbReference>
<name>A0AAV8XQM4_9CUCU</name>
<evidence type="ECO:0000256" key="7">
    <source>
        <dbReference type="ARBA" id="ARBA00023125"/>
    </source>
</evidence>
<evidence type="ECO:0000256" key="3">
    <source>
        <dbReference type="ARBA" id="ARBA00022723"/>
    </source>
</evidence>
<keyword evidence="4" id="KW-0227">DNA damage</keyword>
<dbReference type="PANTHER" id="PTHR10142:SF0">
    <property type="entry name" value="DNA REPAIR PROTEIN COMPLEMENTING XP-A CELLS"/>
    <property type="match status" value="1"/>
</dbReference>
<evidence type="ECO:0000256" key="1">
    <source>
        <dbReference type="ARBA" id="ARBA00004123"/>
    </source>
</evidence>
<reference evidence="11" key="1">
    <citation type="journal article" date="2023" name="Insect Mol. Biol.">
        <title>Genome sequencing provides insights into the evolution of gene families encoding plant cell wall-degrading enzymes in longhorned beetles.</title>
        <authorList>
            <person name="Shin N.R."/>
            <person name="Okamura Y."/>
            <person name="Kirsch R."/>
            <person name="Pauchet Y."/>
        </authorList>
    </citation>
    <scope>NUCLEOTIDE SEQUENCE</scope>
    <source>
        <strain evidence="11">RBIC_L_NR</strain>
    </source>
</reference>
<dbReference type="Pfam" id="PF01286">
    <property type="entry name" value="XPA_N"/>
    <property type="match status" value="1"/>
</dbReference>
<dbReference type="GO" id="GO:0070914">
    <property type="term" value="P:UV-damage excision repair"/>
    <property type="evidence" value="ECO:0007669"/>
    <property type="project" value="TreeGrafter"/>
</dbReference>
<dbReference type="SUPFAM" id="SSF57716">
    <property type="entry name" value="Glucocorticoid receptor-like (DNA-binding domain)"/>
    <property type="match status" value="1"/>
</dbReference>
<evidence type="ECO:0000256" key="9">
    <source>
        <dbReference type="ARBA" id="ARBA00023242"/>
    </source>
</evidence>
<dbReference type="GO" id="GO:0000715">
    <property type="term" value="P:nucleotide-excision repair, DNA damage recognition"/>
    <property type="evidence" value="ECO:0007669"/>
    <property type="project" value="TreeGrafter"/>
</dbReference>
<dbReference type="EMBL" id="JANEYF010002999">
    <property type="protein sequence ID" value="KAJ8940344.1"/>
    <property type="molecule type" value="Genomic_DNA"/>
</dbReference>
<keyword evidence="6" id="KW-0862">Zinc</keyword>
<evidence type="ECO:0000313" key="12">
    <source>
        <dbReference type="Proteomes" id="UP001162156"/>
    </source>
</evidence>
<dbReference type="InterPro" id="IPR022656">
    <property type="entry name" value="XPA_C"/>
</dbReference>
<dbReference type="GO" id="GO:0008270">
    <property type="term" value="F:zinc ion binding"/>
    <property type="evidence" value="ECO:0007669"/>
    <property type="project" value="UniProtKB-KW"/>
</dbReference>
<dbReference type="InterPro" id="IPR009061">
    <property type="entry name" value="DNA-bd_dom_put_sf"/>
</dbReference>
<dbReference type="Gene3D" id="3.90.530.10">
    <property type="entry name" value="XPA C-terminal domain"/>
    <property type="match status" value="1"/>
</dbReference>
<comment type="subcellular location">
    <subcellularLocation>
        <location evidence="1">Nucleus</location>
    </subcellularLocation>
</comment>
<dbReference type="CDD" id="cd21076">
    <property type="entry name" value="DBD_XPA"/>
    <property type="match status" value="1"/>
</dbReference>
<keyword evidence="9" id="KW-0539">Nucleus</keyword>
<evidence type="ECO:0000259" key="10">
    <source>
        <dbReference type="Pfam" id="PF05181"/>
    </source>
</evidence>
<dbReference type="PANTHER" id="PTHR10142">
    <property type="entry name" value="DNA REPAIR PROTEIN COMPLEMENTING XP-A CELLS"/>
    <property type="match status" value="1"/>
</dbReference>
<dbReference type="InterPro" id="IPR022652">
    <property type="entry name" value="Znf_XPA_CS"/>
</dbReference>
<dbReference type="NCBIfam" id="TIGR00598">
    <property type="entry name" value="rad14"/>
    <property type="match status" value="1"/>
</dbReference>
<keyword evidence="12" id="KW-1185">Reference proteome</keyword>
<sequence>MKLPTSKNVLTGMSLNRRKLAAFNISWIMTETSEEDLPRFIKLKVEKNRQKAIIIKRTKLLLHTMTKAESATAVQIDTTKHMDTGGGFLIEVKHDTIDVKNVIPQVQAPVFKPDQPFCEICNKRFATSWLFDNFTLKCCDTCRNPEVHKLLTKTEAKDIYLLRDCDLDKREPLLKFIKQKNPHNMRWGDMKLYLQNQVGKRAIEVWGSEEKIKEEKVRRQERKVRIKTIKFQKQLRELKKRVRSSLYDRTTAVSHTHEFSSETYNQKRGHLPSKMHYMFL</sequence>
<dbReference type="GO" id="GO:1901255">
    <property type="term" value="P:nucleotide-excision repair involved in interstrand cross-link repair"/>
    <property type="evidence" value="ECO:0007669"/>
    <property type="project" value="TreeGrafter"/>
</dbReference>
<dbReference type="InterPro" id="IPR000465">
    <property type="entry name" value="XPA/RAD14"/>
</dbReference>
<evidence type="ECO:0000256" key="8">
    <source>
        <dbReference type="ARBA" id="ARBA00023204"/>
    </source>
</evidence>
<comment type="similarity">
    <text evidence="2">Belongs to the XPA family.</text>
</comment>
<evidence type="ECO:0000256" key="5">
    <source>
        <dbReference type="ARBA" id="ARBA00022771"/>
    </source>
</evidence>
<dbReference type="AlphaFoldDB" id="A0AAV8XQM4"/>
<accession>A0AAV8XQM4</accession>
<protein>
    <recommendedName>
        <fullName evidence="10">XPA C-terminal domain-containing protein</fullName>
    </recommendedName>
</protein>
<dbReference type="GO" id="GO:0003684">
    <property type="term" value="F:damaged DNA binding"/>
    <property type="evidence" value="ECO:0007669"/>
    <property type="project" value="InterPro"/>
</dbReference>
<feature type="domain" description="XPA C-terminal" evidence="10">
    <location>
        <begin position="148"/>
        <end position="198"/>
    </location>
</feature>